<sequence>MNVKNKEKFTENQVFMEEDQGAYMASSVMMEETFGGDNPLDLNKDINEDGNMQDLLNNLVQLGKVLQESNKGTTAQAESSVSKLAKESGIKTIFYSNCCTLQDFKTSKVLVVTKEANGLYIFDSNSLLPHFVAPEAWTYL</sequence>
<comment type="caution">
    <text evidence="1">The sequence shown here is derived from an EMBL/GenBank/DDBJ whole genome shotgun (WGS) entry which is preliminary data.</text>
</comment>
<reference evidence="1 2" key="1">
    <citation type="submission" date="2024-01" db="EMBL/GenBank/DDBJ databases">
        <title>The complete chloroplast genome sequence of Lithospermum erythrorhizon: insights into the phylogenetic relationship among Boraginaceae species and the maternal lineages of purple gromwells.</title>
        <authorList>
            <person name="Okada T."/>
            <person name="Watanabe K."/>
        </authorList>
    </citation>
    <scope>NUCLEOTIDE SEQUENCE [LARGE SCALE GENOMIC DNA]</scope>
</reference>
<dbReference type="AlphaFoldDB" id="A0AAV3RTR3"/>
<evidence type="ECO:0000313" key="2">
    <source>
        <dbReference type="Proteomes" id="UP001454036"/>
    </source>
</evidence>
<dbReference type="EMBL" id="BAABME010012182">
    <property type="protein sequence ID" value="GAA0184809.1"/>
    <property type="molecule type" value="Genomic_DNA"/>
</dbReference>
<dbReference type="Proteomes" id="UP001454036">
    <property type="component" value="Unassembled WGS sequence"/>
</dbReference>
<name>A0AAV3RTR3_LITER</name>
<keyword evidence="2" id="KW-1185">Reference proteome</keyword>
<gene>
    <name evidence="1" type="ORF">LIER_32097</name>
</gene>
<proteinExistence type="predicted"/>
<evidence type="ECO:0000313" key="1">
    <source>
        <dbReference type="EMBL" id="GAA0184809.1"/>
    </source>
</evidence>
<accession>A0AAV3RTR3</accession>
<organism evidence="1 2">
    <name type="scientific">Lithospermum erythrorhizon</name>
    <name type="common">Purple gromwell</name>
    <name type="synonym">Lithospermum officinale var. erythrorhizon</name>
    <dbReference type="NCBI Taxonomy" id="34254"/>
    <lineage>
        <taxon>Eukaryota</taxon>
        <taxon>Viridiplantae</taxon>
        <taxon>Streptophyta</taxon>
        <taxon>Embryophyta</taxon>
        <taxon>Tracheophyta</taxon>
        <taxon>Spermatophyta</taxon>
        <taxon>Magnoliopsida</taxon>
        <taxon>eudicotyledons</taxon>
        <taxon>Gunneridae</taxon>
        <taxon>Pentapetalae</taxon>
        <taxon>asterids</taxon>
        <taxon>lamiids</taxon>
        <taxon>Boraginales</taxon>
        <taxon>Boraginaceae</taxon>
        <taxon>Boraginoideae</taxon>
        <taxon>Lithospermeae</taxon>
        <taxon>Lithospermum</taxon>
    </lineage>
</organism>
<protein>
    <submittedName>
        <fullName evidence="1">Uncharacterized protein</fullName>
    </submittedName>
</protein>